<feature type="region of interest" description="Disordered" evidence="1">
    <location>
        <begin position="1"/>
        <end position="33"/>
    </location>
</feature>
<name>A0ABU6TFG4_9FABA</name>
<comment type="caution">
    <text evidence="2">The sequence shown here is derived from an EMBL/GenBank/DDBJ whole genome shotgun (WGS) entry which is preliminary data.</text>
</comment>
<keyword evidence="3" id="KW-1185">Reference proteome</keyword>
<organism evidence="2 3">
    <name type="scientific">Stylosanthes scabra</name>
    <dbReference type="NCBI Taxonomy" id="79078"/>
    <lineage>
        <taxon>Eukaryota</taxon>
        <taxon>Viridiplantae</taxon>
        <taxon>Streptophyta</taxon>
        <taxon>Embryophyta</taxon>
        <taxon>Tracheophyta</taxon>
        <taxon>Spermatophyta</taxon>
        <taxon>Magnoliopsida</taxon>
        <taxon>eudicotyledons</taxon>
        <taxon>Gunneridae</taxon>
        <taxon>Pentapetalae</taxon>
        <taxon>rosids</taxon>
        <taxon>fabids</taxon>
        <taxon>Fabales</taxon>
        <taxon>Fabaceae</taxon>
        <taxon>Papilionoideae</taxon>
        <taxon>50 kb inversion clade</taxon>
        <taxon>dalbergioids sensu lato</taxon>
        <taxon>Dalbergieae</taxon>
        <taxon>Pterocarpus clade</taxon>
        <taxon>Stylosanthes</taxon>
    </lineage>
</organism>
<proteinExistence type="predicted"/>
<feature type="compositionally biased region" description="Basic and acidic residues" evidence="1">
    <location>
        <begin position="1"/>
        <end position="11"/>
    </location>
</feature>
<evidence type="ECO:0000313" key="3">
    <source>
        <dbReference type="Proteomes" id="UP001341840"/>
    </source>
</evidence>
<accession>A0ABU6TFG4</accession>
<dbReference type="Proteomes" id="UP001341840">
    <property type="component" value="Unassembled WGS sequence"/>
</dbReference>
<protein>
    <submittedName>
        <fullName evidence="2">Uncharacterized protein</fullName>
    </submittedName>
</protein>
<sequence>MFNSDHLKDLDSSEYEEVDGAPQEPDTDESDEDVFCDAEILDEMTTHRGELKHRNVSFDRHRSSIDHNAV</sequence>
<reference evidence="2 3" key="1">
    <citation type="journal article" date="2023" name="Plants (Basel)">
        <title>Bridging the Gap: Combining Genomics and Transcriptomics Approaches to Understand Stylosanthes scabra, an Orphan Legume from the Brazilian Caatinga.</title>
        <authorList>
            <person name="Ferreira-Neto J.R.C."/>
            <person name="da Silva M.D."/>
            <person name="Binneck E."/>
            <person name="de Melo N.F."/>
            <person name="da Silva R.H."/>
            <person name="de Melo A.L.T.M."/>
            <person name="Pandolfi V."/>
            <person name="Bustamante F.O."/>
            <person name="Brasileiro-Vidal A.C."/>
            <person name="Benko-Iseppon A.M."/>
        </authorList>
    </citation>
    <scope>NUCLEOTIDE SEQUENCE [LARGE SCALE GENOMIC DNA]</scope>
    <source>
        <tissue evidence="2">Leaves</tissue>
    </source>
</reference>
<evidence type="ECO:0000313" key="2">
    <source>
        <dbReference type="EMBL" id="MED6146598.1"/>
    </source>
</evidence>
<feature type="compositionally biased region" description="Acidic residues" evidence="1">
    <location>
        <begin position="12"/>
        <end position="33"/>
    </location>
</feature>
<evidence type="ECO:0000256" key="1">
    <source>
        <dbReference type="SAM" id="MobiDB-lite"/>
    </source>
</evidence>
<dbReference type="EMBL" id="JASCZI010090795">
    <property type="protein sequence ID" value="MED6146598.1"/>
    <property type="molecule type" value="Genomic_DNA"/>
</dbReference>
<gene>
    <name evidence="2" type="ORF">PIB30_035982</name>
</gene>